<dbReference type="Pfam" id="PF02653">
    <property type="entry name" value="BPD_transp_2"/>
    <property type="match status" value="1"/>
</dbReference>
<dbReference type="PANTHER" id="PTHR43370">
    <property type="entry name" value="SUGAR ABC TRANSPORTER INTEGRAL MEMBRANE PROTEIN-RELATED"/>
    <property type="match status" value="1"/>
</dbReference>
<evidence type="ECO:0000256" key="1">
    <source>
        <dbReference type="ARBA" id="ARBA00004651"/>
    </source>
</evidence>
<sequence>MSVNSNLFVIIFASAIFYGTPLVFAAVGELLAERSGVINLGVEGMMLLGAVSAAMVAANLDGPAAVVLPIALLAAMVAAGLGAAIHAFLVITLRVNQIISGLALTIFGGAAGLSSYLANVWGLGKQPAMNQFGRMDLFGLKKFPVLGPILFDQTLLTYLSWVLVVLVMVYLFRTRMGLHLRSVGESPQTADSVGISVTRYRYGHVIAGGMLAGVAGACFSLTIVPTWANGLTSGEGWIALALVIFGFWRPDLTLVGAYLFGALSSLSFTLQARGIDVPTALLDALPYVATIVVLVIVSNSRISKRLGSPAALGRPYEREER</sequence>
<feature type="transmembrane region" description="Helical" evidence="6">
    <location>
        <begin position="40"/>
        <end position="60"/>
    </location>
</feature>
<feature type="transmembrane region" description="Helical" evidence="6">
    <location>
        <begin position="230"/>
        <end position="248"/>
    </location>
</feature>
<proteinExistence type="predicted"/>
<dbReference type="EMBL" id="CAFBNC010000002">
    <property type="protein sequence ID" value="CAB4921563.1"/>
    <property type="molecule type" value="Genomic_DNA"/>
</dbReference>
<feature type="transmembrane region" description="Helical" evidence="6">
    <location>
        <begin position="6"/>
        <end position="28"/>
    </location>
</feature>
<dbReference type="GO" id="GO:0022857">
    <property type="term" value="F:transmembrane transporter activity"/>
    <property type="evidence" value="ECO:0007669"/>
    <property type="project" value="InterPro"/>
</dbReference>
<organism evidence="7">
    <name type="scientific">freshwater metagenome</name>
    <dbReference type="NCBI Taxonomy" id="449393"/>
    <lineage>
        <taxon>unclassified sequences</taxon>
        <taxon>metagenomes</taxon>
        <taxon>ecological metagenomes</taxon>
    </lineage>
</organism>
<comment type="subcellular location">
    <subcellularLocation>
        <location evidence="1">Cell membrane</location>
        <topology evidence="1">Multi-pass membrane protein</topology>
    </subcellularLocation>
</comment>
<dbReference type="GO" id="GO:0005886">
    <property type="term" value="C:plasma membrane"/>
    <property type="evidence" value="ECO:0007669"/>
    <property type="project" value="UniProtKB-SubCell"/>
</dbReference>
<dbReference type="EMBL" id="CAEMXZ010000004">
    <property type="protein sequence ID" value="CAB4322423.1"/>
    <property type="molecule type" value="Genomic_DNA"/>
</dbReference>
<feature type="transmembrane region" description="Helical" evidence="6">
    <location>
        <begin position="155"/>
        <end position="172"/>
    </location>
</feature>
<keyword evidence="4 6" id="KW-1133">Transmembrane helix</keyword>
<evidence type="ECO:0000256" key="2">
    <source>
        <dbReference type="ARBA" id="ARBA00022475"/>
    </source>
</evidence>
<dbReference type="InterPro" id="IPR001851">
    <property type="entry name" value="ABC_transp_permease"/>
</dbReference>
<keyword evidence="3 6" id="KW-0812">Transmembrane</keyword>
<reference evidence="7" key="1">
    <citation type="submission" date="2020-05" db="EMBL/GenBank/DDBJ databases">
        <authorList>
            <person name="Chiriac C."/>
            <person name="Salcher M."/>
            <person name="Ghai R."/>
            <person name="Kavagutti S V."/>
        </authorList>
    </citation>
    <scope>NUCLEOTIDE SEQUENCE</scope>
</reference>
<protein>
    <submittedName>
        <fullName evidence="7">Unannotated protein</fullName>
    </submittedName>
</protein>
<name>A0A6J5Y996_9ZZZZ</name>
<evidence type="ECO:0000256" key="5">
    <source>
        <dbReference type="ARBA" id="ARBA00023136"/>
    </source>
</evidence>
<feature type="transmembrane region" description="Helical" evidence="6">
    <location>
        <begin position="205"/>
        <end position="224"/>
    </location>
</feature>
<evidence type="ECO:0000256" key="4">
    <source>
        <dbReference type="ARBA" id="ARBA00022989"/>
    </source>
</evidence>
<evidence type="ECO:0000256" key="6">
    <source>
        <dbReference type="SAM" id="Phobius"/>
    </source>
</evidence>
<dbReference type="PANTHER" id="PTHR43370:SF2">
    <property type="entry name" value="ABC TRANSPORTER PERMEASE PROTEIN"/>
    <property type="match status" value="1"/>
</dbReference>
<gene>
    <name evidence="7" type="ORF">UFOPK1392_00157</name>
    <name evidence="8" type="ORF">UFOPK3733_00102</name>
</gene>
<evidence type="ECO:0000313" key="8">
    <source>
        <dbReference type="EMBL" id="CAB4921563.1"/>
    </source>
</evidence>
<accession>A0A6J5Y996</accession>
<feature type="transmembrane region" description="Helical" evidence="6">
    <location>
        <begin position="255"/>
        <end position="272"/>
    </location>
</feature>
<evidence type="ECO:0000313" key="7">
    <source>
        <dbReference type="EMBL" id="CAB4322423.1"/>
    </source>
</evidence>
<feature type="transmembrane region" description="Helical" evidence="6">
    <location>
        <begin position="66"/>
        <end position="91"/>
    </location>
</feature>
<feature type="transmembrane region" description="Helical" evidence="6">
    <location>
        <begin position="284"/>
        <end position="302"/>
    </location>
</feature>
<keyword evidence="2" id="KW-1003">Cell membrane</keyword>
<feature type="transmembrane region" description="Helical" evidence="6">
    <location>
        <begin position="98"/>
        <end position="118"/>
    </location>
</feature>
<dbReference type="CDD" id="cd06580">
    <property type="entry name" value="TM_PBP1_transp_TpRbsC_like"/>
    <property type="match status" value="1"/>
</dbReference>
<evidence type="ECO:0000256" key="3">
    <source>
        <dbReference type="ARBA" id="ARBA00022692"/>
    </source>
</evidence>
<dbReference type="AlphaFoldDB" id="A0A6J5Y996"/>
<keyword evidence="5 6" id="KW-0472">Membrane</keyword>